<keyword evidence="2 5" id="KW-0378">Hydrolase</keyword>
<dbReference type="Gene3D" id="2.40.100.10">
    <property type="entry name" value="Cyclophilin-like"/>
    <property type="match status" value="1"/>
</dbReference>
<evidence type="ECO:0000256" key="3">
    <source>
        <dbReference type="ARBA" id="ARBA00022840"/>
    </source>
</evidence>
<dbReference type="EMBL" id="QDHA01000037">
    <property type="protein sequence ID" value="RCJ07513.1"/>
    <property type="molecule type" value="Genomic_DNA"/>
</dbReference>
<keyword evidence="3" id="KW-0067">ATP-binding</keyword>
<evidence type="ECO:0000313" key="6">
    <source>
        <dbReference type="Proteomes" id="UP000253501"/>
    </source>
</evidence>
<dbReference type="PANTHER" id="PTHR34698:SF2">
    <property type="entry name" value="5-OXOPROLINASE SUBUNIT B"/>
    <property type="match status" value="1"/>
</dbReference>
<feature type="domain" description="Carboxyltransferase" evidence="4">
    <location>
        <begin position="16"/>
        <end position="228"/>
    </location>
</feature>
<reference evidence="5 6" key="1">
    <citation type="submission" date="2018-04" db="EMBL/GenBank/DDBJ databases">
        <title>Cupriavidus necator CR12 genome sequencing and assembly.</title>
        <authorList>
            <person name="Ben Fekih I."/>
            <person name="Mazhar H.S."/>
            <person name="Bello S.K."/>
            <person name="Rensing C."/>
        </authorList>
    </citation>
    <scope>NUCLEOTIDE SEQUENCE [LARGE SCALE GENOMIC DNA]</scope>
    <source>
        <strain evidence="5 6">CR12</strain>
    </source>
</reference>
<dbReference type="Gene3D" id="3.30.1360.40">
    <property type="match status" value="1"/>
</dbReference>
<evidence type="ECO:0000256" key="1">
    <source>
        <dbReference type="ARBA" id="ARBA00022741"/>
    </source>
</evidence>
<evidence type="ECO:0000256" key="2">
    <source>
        <dbReference type="ARBA" id="ARBA00022801"/>
    </source>
</evidence>
<dbReference type="InterPro" id="IPR010016">
    <property type="entry name" value="PxpB"/>
</dbReference>
<dbReference type="GO" id="GO:0005524">
    <property type="term" value="F:ATP binding"/>
    <property type="evidence" value="ECO:0007669"/>
    <property type="project" value="UniProtKB-KW"/>
</dbReference>
<dbReference type="NCBIfam" id="TIGR00370">
    <property type="entry name" value="5-oxoprolinase subunit PxpB"/>
    <property type="match status" value="1"/>
</dbReference>
<protein>
    <submittedName>
        <fullName evidence="5">Allophanate hydrolase subunit 1</fullName>
    </submittedName>
</protein>
<dbReference type="PANTHER" id="PTHR34698">
    <property type="entry name" value="5-OXOPROLINASE SUBUNIT B"/>
    <property type="match status" value="1"/>
</dbReference>
<evidence type="ECO:0000259" key="4">
    <source>
        <dbReference type="SMART" id="SM00796"/>
    </source>
</evidence>
<dbReference type="Proteomes" id="UP000253501">
    <property type="component" value="Unassembled WGS sequence"/>
</dbReference>
<dbReference type="GO" id="GO:0016787">
    <property type="term" value="F:hydrolase activity"/>
    <property type="evidence" value="ECO:0007669"/>
    <property type="project" value="UniProtKB-KW"/>
</dbReference>
<evidence type="ECO:0000313" key="5">
    <source>
        <dbReference type="EMBL" id="RCJ07513.1"/>
    </source>
</evidence>
<organism evidence="5 6">
    <name type="scientific">Cupriavidus necator</name>
    <name type="common">Alcaligenes eutrophus</name>
    <name type="synonym">Ralstonia eutropha</name>
    <dbReference type="NCBI Taxonomy" id="106590"/>
    <lineage>
        <taxon>Bacteria</taxon>
        <taxon>Pseudomonadati</taxon>
        <taxon>Pseudomonadota</taxon>
        <taxon>Betaproteobacteria</taxon>
        <taxon>Burkholderiales</taxon>
        <taxon>Burkholderiaceae</taxon>
        <taxon>Cupriavidus</taxon>
    </lineage>
</organism>
<dbReference type="InterPro" id="IPR029000">
    <property type="entry name" value="Cyclophilin-like_dom_sf"/>
</dbReference>
<dbReference type="Pfam" id="PF02682">
    <property type="entry name" value="CT_C_D"/>
    <property type="match status" value="1"/>
</dbReference>
<proteinExistence type="predicted"/>
<dbReference type="AlphaFoldDB" id="A0A367PIZ5"/>
<sequence>MTALPVDLAPVAAIPWHIEPSGDRLLVVAFDAGRDATALRAANRQACAAAVRIAAAALPGVTDVVPALATLGIHYRPSAVGAAAGTAPFRALSAALSALLAQPLGASTASARVVDIPVCYGGDHGPDLEEVAASCGLAPDAVVALHSAAPVDVLMLGFAPGHPYVGKFDARLAPPRRSTPRTAVPAGSIGLANCQSVIYPMVLPGGWNLIGRTPLALFDPHRDAPCLLNAGDQVRFVPVSAAQFDEIAASQGTPSPAHGVNR</sequence>
<dbReference type="InterPro" id="IPR003833">
    <property type="entry name" value="CT_C_D"/>
</dbReference>
<dbReference type="RefSeq" id="WP_114132763.1">
    <property type="nucleotide sequence ID" value="NZ_CP068434.1"/>
</dbReference>
<accession>A0A367PIZ5</accession>
<keyword evidence="1" id="KW-0547">Nucleotide-binding</keyword>
<comment type="caution">
    <text evidence="5">The sequence shown here is derived from an EMBL/GenBank/DDBJ whole genome shotgun (WGS) entry which is preliminary data.</text>
</comment>
<dbReference type="SUPFAM" id="SSF160467">
    <property type="entry name" value="PH0987 N-terminal domain-like"/>
    <property type="match status" value="1"/>
</dbReference>
<dbReference type="SUPFAM" id="SSF50891">
    <property type="entry name" value="Cyclophilin-like"/>
    <property type="match status" value="1"/>
</dbReference>
<gene>
    <name evidence="5" type="ORF">DDK22_16175</name>
</gene>
<dbReference type="SMART" id="SM00796">
    <property type="entry name" value="AHS1"/>
    <property type="match status" value="1"/>
</dbReference>
<name>A0A367PIZ5_CUPNE</name>